<keyword evidence="7 13" id="KW-0963">Cytoplasm</keyword>
<feature type="binding site" evidence="13">
    <location>
        <position position="123"/>
    </location>
    <ligand>
        <name>substrate</name>
    </ligand>
</feature>
<comment type="subcellular location">
    <subcellularLocation>
        <location evidence="13">Cytoplasm</location>
    </subcellularLocation>
</comment>
<dbReference type="Pfam" id="PF00162">
    <property type="entry name" value="PGK"/>
    <property type="match status" value="1"/>
</dbReference>
<feature type="binding site" evidence="14">
    <location>
        <position position="156"/>
    </location>
    <ligand>
        <name>(2R)-3-phosphoglycerate</name>
        <dbReference type="ChEBI" id="CHEBI:58272"/>
    </ligand>
</feature>
<keyword evidence="10 13" id="KW-0418">Kinase</keyword>
<evidence type="ECO:0000256" key="16">
    <source>
        <dbReference type="RuleBase" id="RU000532"/>
    </source>
</evidence>
<protein>
    <recommendedName>
        <fullName evidence="6 13">Phosphoglycerate kinase</fullName>
        <ecNumber evidence="5 13">2.7.2.3</ecNumber>
    </recommendedName>
</protein>
<evidence type="ECO:0000256" key="6">
    <source>
        <dbReference type="ARBA" id="ARBA00016471"/>
    </source>
</evidence>
<evidence type="ECO:0000256" key="4">
    <source>
        <dbReference type="ARBA" id="ARBA00011245"/>
    </source>
</evidence>
<evidence type="ECO:0000256" key="9">
    <source>
        <dbReference type="ARBA" id="ARBA00022741"/>
    </source>
</evidence>
<dbReference type="EMBL" id="MGAL01000002">
    <property type="protein sequence ID" value="OGK49260.1"/>
    <property type="molecule type" value="Genomic_DNA"/>
</dbReference>
<dbReference type="GO" id="GO:0004618">
    <property type="term" value="F:phosphoglycerate kinase activity"/>
    <property type="evidence" value="ECO:0007669"/>
    <property type="project" value="UniProtKB-UniRule"/>
</dbReference>
<evidence type="ECO:0000256" key="13">
    <source>
        <dbReference type="HAMAP-Rule" id="MF_00145"/>
    </source>
</evidence>
<feature type="binding site" evidence="13 15">
    <location>
        <begin position="355"/>
        <end position="358"/>
    </location>
    <ligand>
        <name>ATP</name>
        <dbReference type="ChEBI" id="CHEBI:30616"/>
    </ligand>
</feature>
<evidence type="ECO:0000256" key="10">
    <source>
        <dbReference type="ARBA" id="ARBA00022777"/>
    </source>
</evidence>
<dbReference type="InterPro" id="IPR036043">
    <property type="entry name" value="Phosphoglycerate_kinase_sf"/>
</dbReference>
<dbReference type="GO" id="GO:0005829">
    <property type="term" value="C:cytosol"/>
    <property type="evidence" value="ECO:0007669"/>
    <property type="project" value="TreeGrafter"/>
</dbReference>
<evidence type="ECO:0000256" key="11">
    <source>
        <dbReference type="ARBA" id="ARBA00022840"/>
    </source>
</evidence>
<keyword evidence="12 13" id="KW-0324">Glycolysis</keyword>
<dbReference type="FunFam" id="3.40.50.1260:FF:000031">
    <property type="entry name" value="Phosphoglycerate kinase 1"/>
    <property type="match status" value="1"/>
</dbReference>
<comment type="caution">
    <text evidence="17">The sequence shown here is derived from an EMBL/GenBank/DDBJ whole genome shotgun (WGS) entry which is preliminary data.</text>
</comment>
<dbReference type="HAMAP" id="MF_00145">
    <property type="entry name" value="Phosphoglyc_kinase"/>
    <property type="match status" value="1"/>
</dbReference>
<proteinExistence type="inferred from homology"/>
<evidence type="ECO:0000256" key="15">
    <source>
        <dbReference type="PIRSR" id="PIRSR000724-2"/>
    </source>
</evidence>
<keyword evidence="8 13" id="KW-0808">Transferase</keyword>
<evidence type="ECO:0000256" key="5">
    <source>
        <dbReference type="ARBA" id="ARBA00013061"/>
    </source>
</evidence>
<feature type="binding site" evidence="13 14">
    <location>
        <begin position="24"/>
        <end position="26"/>
    </location>
    <ligand>
        <name>substrate</name>
    </ligand>
</feature>
<feature type="binding site" evidence="13 14">
    <location>
        <begin position="64"/>
        <end position="67"/>
    </location>
    <ligand>
        <name>substrate</name>
    </ligand>
</feature>
<evidence type="ECO:0000256" key="1">
    <source>
        <dbReference type="ARBA" id="ARBA00000642"/>
    </source>
</evidence>
<feature type="binding site" evidence="13">
    <location>
        <position position="41"/>
    </location>
    <ligand>
        <name>substrate</name>
    </ligand>
</feature>
<dbReference type="STRING" id="1802061.A3A93_00055"/>
<feature type="binding site" evidence="14">
    <location>
        <position position="41"/>
    </location>
    <ligand>
        <name>(2R)-3-phosphoglycerate</name>
        <dbReference type="ChEBI" id="CHEBI:58272"/>
    </ligand>
</feature>
<dbReference type="UniPathway" id="UPA00109">
    <property type="reaction ID" value="UER00185"/>
</dbReference>
<dbReference type="SUPFAM" id="SSF53748">
    <property type="entry name" value="Phosphoglycerate kinase"/>
    <property type="match status" value="1"/>
</dbReference>
<feature type="binding site" evidence="13 15">
    <location>
        <position position="328"/>
    </location>
    <ligand>
        <name>ATP</name>
        <dbReference type="ChEBI" id="CHEBI:30616"/>
    </ligand>
</feature>
<dbReference type="PIRSF" id="PIRSF000724">
    <property type="entry name" value="Pgk"/>
    <property type="match status" value="1"/>
</dbReference>
<feature type="binding site" evidence="14">
    <location>
        <position position="123"/>
    </location>
    <ligand>
        <name>(2R)-3-phosphoglycerate</name>
        <dbReference type="ChEBI" id="CHEBI:58272"/>
    </ligand>
</feature>
<feature type="binding site" evidence="13">
    <location>
        <position position="156"/>
    </location>
    <ligand>
        <name>substrate</name>
    </ligand>
</feature>
<dbReference type="Proteomes" id="UP000177141">
    <property type="component" value="Unassembled WGS sequence"/>
</dbReference>
<dbReference type="GO" id="GO:0043531">
    <property type="term" value="F:ADP binding"/>
    <property type="evidence" value="ECO:0007669"/>
    <property type="project" value="TreeGrafter"/>
</dbReference>
<dbReference type="GO" id="GO:0005524">
    <property type="term" value="F:ATP binding"/>
    <property type="evidence" value="ECO:0007669"/>
    <property type="project" value="UniProtKB-KW"/>
</dbReference>
<dbReference type="GO" id="GO:0006094">
    <property type="term" value="P:gluconeogenesis"/>
    <property type="evidence" value="ECO:0007669"/>
    <property type="project" value="TreeGrafter"/>
</dbReference>
<keyword evidence="11 13" id="KW-0067">ATP-binding</keyword>
<evidence type="ECO:0000313" key="18">
    <source>
        <dbReference type="Proteomes" id="UP000177141"/>
    </source>
</evidence>
<evidence type="ECO:0000256" key="3">
    <source>
        <dbReference type="ARBA" id="ARBA00008982"/>
    </source>
</evidence>
<comment type="catalytic activity">
    <reaction evidence="1 13 16">
        <text>(2R)-3-phosphoglycerate + ATP = (2R)-3-phospho-glyceroyl phosphate + ADP</text>
        <dbReference type="Rhea" id="RHEA:14801"/>
        <dbReference type="ChEBI" id="CHEBI:30616"/>
        <dbReference type="ChEBI" id="CHEBI:57604"/>
        <dbReference type="ChEBI" id="CHEBI:58272"/>
        <dbReference type="ChEBI" id="CHEBI:456216"/>
        <dbReference type="EC" id="2.7.2.3"/>
    </reaction>
</comment>
<dbReference type="PRINTS" id="PR00477">
    <property type="entry name" value="PHGLYCKINASE"/>
</dbReference>
<comment type="caution">
    <text evidence="13">Lacks conserved residue(s) required for the propagation of feature annotation.</text>
</comment>
<sequence length="400" mass="44108">MVPPDIKFIDEAEIKGKTVLLRVDFNVSMNPNNLTIADDARIRQAIPTIQYLLKNKNKLIIVSHLGRPKGKPDPKFSLRIVSDDLQGYLPNYKVRLINDFLTENKQTFDNQTPNDVYLLENIRFYPGEKEDDPKFSKKLASLAEVFVNDAFGVSHRANSSVVGVTNYIPSYGGLLLKKEIDMISHATQHPEKPVVAIIGGAKISTKINVIDRLMKLADYLIIGGALANTFIYAQGIDIGSSFAEKDKAEEAKKIMFKAAQKHTTIILPSDCIVGKPDELEKGGSVCKITEVPKDLQILDIGPETKARIGTIIAKSKTIIWNGPVGYFENIHYRQGTDFVYYVITENSDAISVIGGGDTLAAISKKEYLEKITHISTGGGAMLEFIEKGTLPGIEALRNKG</sequence>
<name>A0A1F7J0W1_9BACT</name>
<comment type="pathway">
    <text evidence="2 13">Carbohydrate degradation; glycolysis; pyruvate from D-glyceraldehyde 3-phosphate: step 2/5.</text>
</comment>
<dbReference type="GO" id="GO:0006096">
    <property type="term" value="P:glycolytic process"/>
    <property type="evidence" value="ECO:0007669"/>
    <property type="project" value="UniProtKB-UniRule"/>
</dbReference>
<organism evidence="17 18">
    <name type="scientific">Candidatus Roizmanbacteria bacterium RIFCSPLOWO2_01_FULL_38_12</name>
    <dbReference type="NCBI Taxonomy" id="1802061"/>
    <lineage>
        <taxon>Bacteria</taxon>
        <taxon>Candidatus Roizmaniibacteriota</taxon>
    </lineage>
</organism>
<dbReference type="InterPro" id="IPR001576">
    <property type="entry name" value="Phosphoglycerate_kinase"/>
</dbReference>
<accession>A0A1F7J0W1</accession>
<dbReference type="PANTHER" id="PTHR11406">
    <property type="entry name" value="PHOSPHOGLYCERATE KINASE"/>
    <property type="match status" value="1"/>
</dbReference>
<dbReference type="PANTHER" id="PTHR11406:SF23">
    <property type="entry name" value="PHOSPHOGLYCERATE KINASE 1, CHLOROPLASTIC-RELATED"/>
    <property type="match status" value="1"/>
</dbReference>
<gene>
    <name evidence="13" type="primary">pgk</name>
    <name evidence="17" type="ORF">A3A93_00055</name>
</gene>
<keyword evidence="9 13" id="KW-0547">Nucleotide-binding</keyword>
<reference evidence="17 18" key="1">
    <citation type="journal article" date="2016" name="Nat. Commun.">
        <title>Thousands of microbial genomes shed light on interconnected biogeochemical processes in an aquifer system.</title>
        <authorList>
            <person name="Anantharaman K."/>
            <person name="Brown C.T."/>
            <person name="Hug L.A."/>
            <person name="Sharon I."/>
            <person name="Castelle C.J."/>
            <person name="Probst A.J."/>
            <person name="Thomas B.C."/>
            <person name="Singh A."/>
            <person name="Wilkins M.J."/>
            <person name="Karaoz U."/>
            <person name="Brodie E.L."/>
            <person name="Williams K.H."/>
            <person name="Hubbard S.S."/>
            <person name="Banfield J.F."/>
        </authorList>
    </citation>
    <scope>NUCLEOTIDE SEQUENCE [LARGE SCALE GENOMIC DNA]</scope>
</reference>
<comment type="subunit">
    <text evidence="4 13">Monomer.</text>
</comment>
<evidence type="ECO:0000256" key="12">
    <source>
        <dbReference type="ARBA" id="ARBA00023152"/>
    </source>
</evidence>
<dbReference type="FunFam" id="3.40.50.1260:FF:000006">
    <property type="entry name" value="Phosphoglycerate kinase"/>
    <property type="match status" value="1"/>
</dbReference>
<evidence type="ECO:0000256" key="2">
    <source>
        <dbReference type="ARBA" id="ARBA00004838"/>
    </source>
</evidence>
<evidence type="ECO:0000256" key="7">
    <source>
        <dbReference type="ARBA" id="ARBA00022490"/>
    </source>
</evidence>
<dbReference type="EC" id="2.7.2.3" evidence="5 13"/>
<dbReference type="AlphaFoldDB" id="A0A1F7J0W1"/>
<dbReference type="Gene3D" id="3.40.50.1260">
    <property type="entry name" value="Phosphoglycerate kinase, N-terminal domain"/>
    <property type="match status" value="2"/>
</dbReference>
<comment type="similarity">
    <text evidence="3 13 16">Belongs to the phosphoglycerate kinase family.</text>
</comment>
<evidence type="ECO:0000313" key="17">
    <source>
        <dbReference type="EMBL" id="OGK49260.1"/>
    </source>
</evidence>
<dbReference type="InterPro" id="IPR015824">
    <property type="entry name" value="Phosphoglycerate_kinase_N"/>
</dbReference>
<feature type="binding site" evidence="13 15">
    <location>
        <position position="206"/>
    </location>
    <ligand>
        <name>ATP</name>
        <dbReference type="ChEBI" id="CHEBI:30616"/>
    </ligand>
</feature>
<evidence type="ECO:0000256" key="14">
    <source>
        <dbReference type="PIRSR" id="PIRSR000724-1"/>
    </source>
</evidence>
<evidence type="ECO:0000256" key="8">
    <source>
        <dbReference type="ARBA" id="ARBA00022679"/>
    </source>
</evidence>